<dbReference type="AlphaFoldDB" id="A0A4Z0LBA7"/>
<keyword evidence="2" id="KW-0472">Membrane</keyword>
<evidence type="ECO:0000313" key="4">
    <source>
        <dbReference type="EMBL" id="TGD58605.1"/>
    </source>
</evidence>
<reference evidence="4 5" key="1">
    <citation type="submission" date="2019-04" db="EMBL/GenBank/DDBJ databases">
        <title>Flavobacterium sp. strain DS2-A Genome sequencing and assembly.</title>
        <authorList>
            <person name="Kim I."/>
        </authorList>
    </citation>
    <scope>NUCLEOTIDE SEQUENCE [LARGE SCALE GENOMIC DNA]</scope>
    <source>
        <strain evidence="4 5">DS2-A</strain>
    </source>
</reference>
<feature type="signal peptide" evidence="3">
    <location>
        <begin position="1"/>
        <end position="24"/>
    </location>
</feature>
<name>A0A4Z0LBA7_9FLAO</name>
<evidence type="ECO:0000256" key="1">
    <source>
        <dbReference type="SAM" id="Coils"/>
    </source>
</evidence>
<evidence type="ECO:0000256" key="2">
    <source>
        <dbReference type="SAM" id="Phobius"/>
    </source>
</evidence>
<keyword evidence="5" id="KW-1185">Reference proteome</keyword>
<feature type="chain" id="PRO_5021502532" description="tRNA (Guanine-N1)-methyltransferase" evidence="3">
    <location>
        <begin position="25"/>
        <end position="204"/>
    </location>
</feature>
<evidence type="ECO:0000256" key="3">
    <source>
        <dbReference type="SAM" id="SignalP"/>
    </source>
</evidence>
<organism evidence="4 5">
    <name type="scientific">Flavobacterium humi</name>
    <dbReference type="NCBI Taxonomy" id="2562683"/>
    <lineage>
        <taxon>Bacteria</taxon>
        <taxon>Pseudomonadati</taxon>
        <taxon>Bacteroidota</taxon>
        <taxon>Flavobacteriia</taxon>
        <taxon>Flavobacteriales</taxon>
        <taxon>Flavobacteriaceae</taxon>
        <taxon>Flavobacterium</taxon>
    </lineage>
</organism>
<evidence type="ECO:0008006" key="6">
    <source>
        <dbReference type="Google" id="ProtNLM"/>
    </source>
</evidence>
<feature type="coiled-coil region" evidence="1">
    <location>
        <begin position="156"/>
        <end position="183"/>
    </location>
</feature>
<accession>A0A4Z0LBA7</accession>
<keyword evidence="1" id="KW-0175">Coiled coil</keyword>
<dbReference type="EMBL" id="SRLH01000003">
    <property type="protein sequence ID" value="TGD58605.1"/>
    <property type="molecule type" value="Genomic_DNA"/>
</dbReference>
<feature type="transmembrane region" description="Helical" evidence="2">
    <location>
        <begin position="125"/>
        <end position="147"/>
    </location>
</feature>
<feature type="coiled-coil region" evidence="1">
    <location>
        <begin position="77"/>
        <end position="111"/>
    </location>
</feature>
<sequence>MKSNAIQRLQMAVLLLFAMTASPAQESALSKNKIAGQFDYILDKSESYRDLKIVKTKWIQNLKQSITQSYGAVESQLLETKTIASRQEAEIAQLQSELKKTSASLSEYTNSGPTVTFLGITFNQYVFATLFSIIFFGSLMSFAFFAIRFNKANAITRHAKSVLSELEEEYQEYKRRAIEREQKVSRQLQDEINKQKQFTEMKVS</sequence>
<dbReference type="Proteomes" id="UP000297407">
    <property type="component" value="Unassembled WGS sequence"/>
</dbReference>
<evidence type="ECO:0000313" key="5">
    <source>
        <dbReference type="Proteomes" id="UP000297407"/>
    </source>
</evidence>
<gene>
    <name evidence="4" type="ORF">E4635_06745</name>
</gene>
<keyword evidence="2" id="KW-0812">Transmembrane</keyword>
<comment type="caution">
    <text evidence="4">The sequence shown here is derived from an EMBL/GenBank/DDBJ whole genome shotgun (WGS) entry which is preliminary data.</text>
</comment>
<keyword evidence="2" id="KW-1133">Transmembrane helix</keyword>
<dbReference type="OrthoDB" id="981213at2"/>
<proteinExistence type="predicted"/>
<keyword evidence="3" id="KW-0732">Signal</keyword>
<dbReference type="RefSeq" id="WP_135525865.1">
    <property type="nucleotide sequence ID" value="NZ_SRLH01000003.1"/>
</dbReference>
<protein>
    <recommendedName>
        <fullName evidence="6">tRNA (Guanine-N1)-methyltransferase</fullName>
    </recommendedName>
</protein>